<dbReference type="InterPro" id="IPR038665">
    <property type="entry name" value="Voltage-dep_anion_channel_sf"/>
</dbReference>
<evidence type="ECO:0000313" key="10">
    <source>
        <dbReference type="Proteomes" id="UP001596174"/>
    </source>
</evidence>
<reference evidence="10" key="1">
    <citation type="journal article" date="2019" name="Int. J. Syst. Evol. Microbiol.">
        <title>The Global Catalogue of Microorganisms (GCM) 10K type strain sequencing project: providing services to taxonomists for standard genome sequencing and annotation.</title>
        <authorList>
            <consortium name="The Broad Institute Genomics Platform"/>
            <consortium name="The Broad Institute Genome Sequencing Center for Infectious Disease"/>
            <person name="Wu L."/>
            <person name="Ma J."/>
        </authorList>
    </citation>
    <scope>NUCLEOTIDE SEQUENCE [LARGE SCALE GENOMIC DNA]</scope>
    <source>
        <strain evidence="10">JCM 4816</strain>
    </source>
</reference>
<feature type="transmembrane region" description="Helical" evidence="8">
    <location>
        <begin position="310"/>
        <end position="330"/>
    </location>
</feature>
<gene>
    <name evidence="9" type="ORF">ACFP3V_21020</name>
</gene>
<keyword evidence="3" id="KW-0813">Transport</keyword>
<keyword evidence="5 8" id="KW-0812">Transmembrane</keyword>
<feature type="transmembrane region" description="Helical" evidence="8">
    <location>
        <begin position="121"/>
        <end position="138"/>
    </location>
</feature>
<feature type="transmembrane region" description="Helical" evidence="8">
    <location>
        <begin position="254"/>
        <end position="276"/>
    </location>
</feature>
<evidence type="ECO:0000256" key="4">
    <source>
        <dbReference type="ARBA" id="ARBA00022475"/>
    </source>
</evidence>
<evidence type="ECO:0000256" key="2">
    <source>
        <dbReference type="ARBA" id="ARBA00008566"/>
    </source>
</evidence>
<organism evidence="9 10">
    <name type="scientific">Streptacidiphilus monticola</name>
    <dbReference type="NCBI Taxonomy" id="2161674"/>
    <lineage>
        <taxon>Bacteria</taxon>
        <taxon>Bacillati</taxon>
        <taxon>Actinomycetota</taxon>
        <taxon>Actinomycetes</taxon>
        <taxon>Kitasatosporales</taxon>
        <taxon>Streptomycetaceae</taxon>
        <taxon>Streptacidiphilus</taxon>
    </lineage>
</organism>
<evidence type="ECO:0000313" key="9">
    <source>
        <dbReference type="EMBL" id="MFC5909684.1"/>
    </source>
</evidence>
<evidence type="ECO:0000256" key="1">
    <source>
        <dbReference type="ARBA" id="ARBA00004651"/>
    </source>
</evidence>
<feature type="transmembrane region" description="Helical" evidence="8">
    <location>
        <begin position="25"/>
        <end position="46"/>
    </location>
</feature>
<dbReference type="RefSeq" id="WP_380585689.1">
    <property type="nucleotide sequence ID" value="NZ_JBHSQJ010000084.1"/>
</dbReference>
<evidence type="ECO:0000256" key="7">
    <source>
        <dbReference type="ARBA" id="ARBA00023136"/>
    </source>
</evidence>
<protein>
    <submittedName>
        <fullName evidence="9">C4-dicarboxylate ABC transporter</fullName>
    </submittedName>
</protein>
<keyword evidence="7 8" id="KW-0472">Membrane</keyword>
<comment type="similarity">
    <text evidence="2">Belongs to the tellurite-resistance/dicarboxylate transporter (TDT) family.</text>
</comment>
<evidence type="ECO:0000256" key="5">
    <source>
        <dbReference type="ARBA" id="ARBA00022692"/>
    </source>
</evidence>
<accession>A0ABW1G523</accession>
<feature type="transmembrane region" description="Helical" evidence="8">
    <location>
        <begin position="159"/>
        <end position="177"/>
    </location>
</feature>
<sequence length="344" mass="35929">MATTTLRTPVPRATRPTFAGRLGPNWYAAVMGTAIVGNAAAGLPWLGRALTVPAAVFWILAVLLLAALGVLRLLARRDPGRVRHLRDHHTAVFYGCPPMALTAVGYGALTAARPVLGERAGVALDAVLWSAGTLYGLAVAGRLGHRLLAADRARVTPTWLLPFVAPMVSAALGPALLPYLPAAGQWRETLLVLCAGMFGMSLLTVLLLLPALWGRQLEPALVPTLFLVLGPLGQSVTAVGQFARADRALEGIALVYGVPVFGFALLWLGLALAAALSRPVPFAMTWWAFTFPVGTCVTGATALFRLTGLAVLGASAVGLFALLVTAWTLVTARTLAGLSARALP</sequence>
<feature type="transmembrane region" description="Helical" evidence="8">
    <location>
        <begin position="91"/>
        <end position="109"/>
    </location>
</feature>
<dbReference type="Pfam" id="PF03595">
    <property type="entry name" value="SLAC1"/>
    <property type="match status" value="1"/>
</dbReference>
<keyword evidence="6 8" id="KW-1133">Transmembrane helix</keyword>
<evidence type="ECO:0000256" key="8">
    <source>
        <dbReference type="SAM" id="Phobius"/>
    </source>
</evidence>
<dbReference type="PANTHER" id="PTHR31686:SF1">
    <property type="entry name" value="SULFITE EFFLUX PUMP SSU1"/>
    <property type="match status" value="1"/>
</dbReference>
<feature type="transmembrane region" description="Helical" evidence="8">
    <location>
        <begin position="283"/>
        <end position="304"/>
    </location>
</feature>
<keyword evidence="10" id="KW-1185">Reference proteome</keyword>
<feature type="transmembrane region" description="Helical" evidence="8">
    <location>
        <begin position="220"/>
        <end position="242"/>
    </location>
</feature>
<dbReference type="EMBL" id="JBHSQJ010000084">
    <property type="protein sequence ID" value="MFC5909684.1"/>
    <property type="molecule type" value="Genomic_DNA"/>
</dbReference>
<feature type="transmembrane region" description="Helical" evidence="8">
    <location>
        <begin position="52"/>
        <end position="71"/>
    </location>
</feature>
<comment type="caution">
    <text evidence="9">The sequence shown here is derived from an EMBL/GenBank/DDBJ whole genome shotgun (WGS) entry which is preliminary data.</text>
</comment>
<feature type="transmembrane region" description="Helical" evidence="8">
    <location>
        <begin position="189"/>
        <end position="213"/>
    </location>
</feature>
<dbReference type="InterPro" id="IPR051629">
    <property type="entry name" value="Sulfite_efflux_TDT"/>
</dbReference>
<dbReference type="Proteomes" id="UP001596174">
    <property type="component" value="Unassembled WGS sequence"/>
</dbReference>
<evidence type="ECO:0000256" key="6">
    <source>
        <dbReference type="ARBA" id="ARBA00022989"/>
    </source>
</evidence>
<comment type="subcellular location">
    <subcellularLocation>
        <location evidence="1">Cell membrane</location>
        <topology evidence="1">Multi-pass membrane protein</topology>
    </subcellularLocation>
</comment>
<name>A0ABW1G523_9ACTN</name>
<evidence type="ECO:0000256" key="3">
    <source>
        <dbReference type="ARBA" id="ARBA00022448"/>
    </source>
</evidence>
<dbReference type="PANTHER" id="PTHR31686">
    <property type="match status" value="1"/>
</dbReference>
<dbReference type="Gene3D" id="1.50.10.150">
    <property type="entry name" value="Voltage-dependent anion channel"/>
    <property type="match status" value="1"/>
</dbReference>
<proteinExistence type="inferred from homology"/>
<dbReference type="InterPro" id="IPR004695">
    <property type="entry name" value="SLAC1/Mae1/Ssu1/TehA"/>
</dbReference>
<keyword evidence="4" id="KW-1003">Cell membrane</keyword>